<keyword evidence="9" id="KW-1185">Reference proteome</keyword>
<dbReference type="Gene3D" id="3.50.50.60">
    <property type="entry name" value="FAD/NAD(P)-binding domain"/>
    <property type="match status" value="1"/>
</dbReference>
<feature type="binding site" evidence="5">
    <location>
        <position position="78"/>
    </location>
    <ligand>
        <name>FAD</name>
        <dbReference type="ChEBI" id="CHEBI:57692"/>
    </ligand>
</feature>
<dbReference type="SUPFAM" id="SSF51905">
    <property type="entry name" value="FAD/NAD(P)-binding domain"/>
    <property type="match status" value="1"/>
</dbReference>
<evidence type="ECO:0000256" key="3">
    <source>
        <dbReference type="ARBA" id="ARBA00023002"/>
    </source>
</evidence>
<comment type="similarity">
    <text evidence="2 6">Belongs to the flavin monoamine oxidase family.</text>
</comment>
<comment type="cofactor">
    <cofactor evidence="1 6">
        <name>FAD</name>
        <dbReference type="ChEBI" id="CHEBI:57692"/>
    </cofactor>
</comment>
<keyword evidence="6" id="KW-0285">Flavoprotein</keyword>
<dbReference type="InterPro" id="IPR002937">
    <property type="entry name" value="Amino_oxidase"/>
</dbReference>
<dbReference type="SUPFAM" id="SSF54373">
    <property type="entry name" value="FAD-linked reductases, C-terminal domain"/>
    <property type="match status" value="1"/>
</dbReference>
<gene>
    <name evidence="8" type="ORF">DM02DRAFT_661459</name>
</gene>
<evidence type="ECO:0000313" key="8">
    <source>
        <dbReference type="EMBL" id="PVH93967.1"/>
    </source>
</evidence>
<dbReference type="PANTHER" id="PTHR43563:SF14">
    <property type="entry name" value="AMINE OXIDASE"/>
    <property type="match status" value="1"/>
</dbReference>
<reference evidence="8 9" key="1">
    <citation type="journal article" date="2018" name="Sci. Rep.">
        <title>Comparative genomics provides insights into the lifestyle and reveals functional heterogeneity of dark septate endophytic fungi.</title>
        <authorList>
            <person name="Knapp D.G."/>
            <person name="Nemeth J.B."/>
            <person name="Barry K."/>
            <person name="Hainaut M."/>
            <person name="Henrissat B."/>
            <person name="Johnson J."/>
            <person name="Kuo A."/>
            <person name="Lim J.H.P."/>
            <person name="Lipzen A."/>
            <person name="Nolan M."/>
            <person name="Ohm R.A."/>
            <person name="Tamas L."/>
            <person name="Grigoriev I.V."/>
            <person name="Spatafora J.W."/>
            <person name="Nagy L.G."/>
            <person name="Kovacs G.M."/>
        </authorList>
    </citation>
    <scope>NUCLEOTIDE SEQUENCE [LARGE SCALE GENOMIC DNA]</scope>
    <source>
        <strain evidence="8 9">DSE2036</strain>
    </source>
</reference>
<organism evidence="8 9">
    <name type="scientific">Periconia macrospinosa</name>
    <dbReference type="NCBI Taxonomy" id="97972"/>
    <lineage>
        <taxon>Eukaryota</taxon>
        <taxon>Fungi</taxon>
        <taxon>Dikarya</taxon>
        <taxon>Ascomycota</taxon>
        <taxon>Pezizomycotina</taxon>
        <taxon>Dothideomycetes</taxon>
        <taxon>Pleosporomycetidae</taxon>
        <taxon>Pleosporales</taxon>
        <taxon>Massarineae</taxon>
        <taxon>Periconiaceae</taxon>
        <taxon>Periconia</taxon>
    </lineage>
</organism>
<dbReference type="OrthoDB" id="5046242at2759"/>
<dbReference type="Pfam" id="PF01593">
    <property type="entry name" value="Amino_oxidase"/>
    <property type="match status" value="1"/>
</dbReference>
<dbReference type="EMBL" id="KZ805557">
    <property type="protein sequence ID" value="PVH93967.1"/>
    <property type="molecule type" value="Genomic_DNA"/>
</dbReference>
<comment type="catalytic activity">
    <reaction evidence="4">
        <text>a secondary aliphatic amine + O2 + H2O = a primary amine + an aldehyde + H2O2</text>
        <dbReference type="Rhea" id="RHEA:26414"/>
        <dbReference type="ChEBI" id="CHEBI:15377"/>
        <dbReference type="ChEBI" id="CHEBI:15379"/>
        <dbReference type="ChEBI" id="CHEBI:16240"/>
        <dbReference type="ChEBI" id="CHEBI:17478"/>
        <dbReference type="ChEBI" id="CHEBI:58855"/>
        <dbReference type="ChEBI" id="CHEBI:65296"/>
        <dbReference type="EC" id="1.4.3.4"/>
    </reaction>
</comment>
<dbReference type="STRING" id="97972.A0A2V1D759"/>
<dbReference type="EC" id="1.4.3.-" evidence="6"/>
<name>A0A2V1D759_9PLEO</name>
<feature type="domain" description="Amine oxidase" evidence="7">
    <location>
        <begin position="3"/>
        <end position="102"/>
    </location>
</feature>
<evidence type="ECO:0000259" key="7">
    <source>
        <dbReference type="Pfam" id="PF01593"/>
    </source>
</evidence>
<evidence type="ECO:0000256" key="6">
    <source>
        <dbReference type="RuleBase" id="RU362067"/>
    </source>
</evidence>
<evidence type="ECO:0000313" key="9">
    <source>
        <dbReference type="Proteomes" id="UP000244855"/>
    </source>
</evidence>
<protein>
    <recommendedName>
        <fullName evidence="6">Amine oxidase</fullName>
        <ecNumber evidence="6">1.4.3.-</ecNumber>
    </recommendedName>
</protein>
<keyword evidence="6" id="KW-0274">FAD</keyword>
<dbReference type="AlphaFoldDB" id="A0A2V1D759"/>
<dbReference type="InterPro" id="IPR050703">
    <property type="entry name" value="Flavin_MAO"/>
</dbReference>
<dbReference type="GO" id="GO:0097621">
    <property type="term" value="F:monoamine oxidase activity"/>
    <property type="evidence" value="ECO:0007669"/>
    <property type="project" value="UniProtKB-EC"/>
</dbReference>
<dbReference type="PRINTS" id="PR00757">
    <property type="entry name" value="AMINEOXDASEF"/>
</dbReference>
<evidence type="ECO:0000256" key="5">
    <source>
        <dbReference type="PIRSR" id="PIRSR601613-1"/>
    </source>
</evidence>
<dbReference type="Proteomes" id="UP000244855">
    <property type="component" value="Unassembled WGS sequence"/>
</dbReference>
<dbReference type="InterPro" id="IPR036188">
    <property type="entry name" value="FAD/NAD-bd_sf"/>
</dbReference>
<evidence type="ECO:0000256" key="2">
    <source>
        <dbReference type="ARBA" id="ARBA00005995"/>
    </source>
</evidence>
<dbReference type="InterPro" id="IPR001613">
    <property type="entry name" value="Flavin_amine_oxidase"/>
</dbReference>
<sequence length="106" mass="11887">MRALDKLSPEECQRLIVADNVRYFGSKAANVTEFVLQRWDLEEWSRGGPVAITPPNVLKENGHALRTPVDGIHFAGTETSEYWTGYMEGAIRSGVRVAKEILRAKI</sequence>
<evidence type="ECO:0000256" key="1">
    <source>
        <dbReference type="ARBA" id="ARBA00001974"/>
    </source>
</evidence>
<proteinExistence type="inferred from homology"/>
<accession>A0A2V1D759</accession>
<keyword evidence="3 6" id="KW-0560">Oxidoreductase</keyword>
<dbReference type="PANTHER" id="PTHR43563">
    <property type="entry name" value="AMINE OXIDASE"/>
    <property type="match status" value="1"/>
</dbReference>
<evidence type="ECO:0000256" key="4">
    <source>
        <dbReference type="ARBA" id="ARBA00048448"/>
    </source>
</evidence>